<sequence length="98" mass="10579">MENSLTESAPMAEFDKSPQDELDGGPDDLPPPPATIGAAEDQNERQTSESVSGSSGRQHPSTHPALRDRGHRRVDKAACIDWLTFDPGRTASGPFECF</sequence>
<protein>
    <submittedName>
        <fullName evidence="2">Uncharacterized protein</fullName>
    </submittedName>
</protein>
<dbReference type="AlphaFoldDB" id="A0A8S1C387"/>
<evidence type="ECO:0000313" key="2">
    <source>
        <dbReference type="EMBL" id="CAB3366430.1"/>
    </source>
</evidence>
<accession>A0A8S1C387</accession>
<name>A0A8S1C387_9INSE</name>
<evidence type="ECO:0000313" key="3">
    <source>
        <dbReference type="Proteomes" id="UP000494165"/>
    </source>
</evidence>
<reference evidence="2 3" key="1">
    <citation type="submission" date="2020-04" db="EMBL/GenBank/DDBJ databases">
        <authorList>
            <person name="Alioto T."/>
            <person name="Alioto T."/>
            <person name="Gomez Garrido J."/>
        </authorList>
    </citation>
    <scope>NUCLEOTIDE SEQUENCE [LARGE SCALE GENOMIC DNA]</scope>
</reference>
<feature type="region of interest" description="Disordered" evidence="1">
    <location>
        <begin position="1"/>
        <end position="73"/>
    </location>
</feature>
<organism evidence="2 3">
    <name type="scientific">Cloeon dipterum</name>
    <dbReference type="NCBI Taxonomy" id="197152"/>
    <lineage>
        <taxon>Eukaryota</taxon>
        <taxon>Metazoa</taxon>
        <taxon>Ecdysozoa</taxon>
        <taxon>Arthropoda</taxon>
        <taxon>Hexapoda</taxon>
        <taxon>Insecta</taxon>
        <taxon>Pterygota</taxon>
        <taxon>Palaeoptera</taxon>
        <taxon>Ephemeroptera</taxon>
        <taxon>Pisciforma</taxon>
        <taxon>Baetidae</taxon>
        <taxon>Cloeon</taxon>
    </lineage>
</organism>
<evidence type="ECO:0000256" key="1">
    <source>
        <dbReference type="SAM" id="MobiDB-lite"/>
    </source>
</evidence>
<feature type="compositionally biased region" description="Polar residues" evidence="1">
    <location>
        <begin position="48"/>
        <end position="61"/>
    </location>
</feature>
<proteinExistence type="predicted"/>
<dbReference type="EMBL" id="CADEPI010000025">
    <property type="protein sequence ID" value="CAB3366430.1"/>
    <property type="molecule type" value="Genomic_DNA"/>
</dbReference>
<dbReference type="Proteomes" id="UP000494165">
    <property type="component" value="Unassembled WGS sequence"/>
</dbReference>
<keyword evidence="3" id="KW-1185">Reference proteome</keyword>
<comment type="caution">
    <text evidence="2">The sequence shown here is derived from an EMBL/GenBank/DDBJ whole genome shotgun (WGS) entry which is preliminary data.</text>
</comment>
<gene>
    <name evidence="2" type="ORF">CLODIP_2_CD00081</name>
</gene>